<name>A0A2L1U7A9_9BACL</name>
<evidence type="ECO:0000313" key="1">
    <source>
        <dbReference type="EMBL" id="AVF28748.1"/>
    </source>
</evidence>
<reference evidence="2" key="1">
    <citation type="submission" date="2017-02" db="EMBL/GenBank/DDBJ databases">
        <title>Delineation of Paenibacillus larvae strains originating from foulbrood outbreaks.</title>
        <authorList>
            <person name="Beims H."/>
            <person name="Bunk B."/>
            <person name="Sproeer C."/>
            <person name="Mohr K.I."/>
            <person name="Pradella S."/>
            <person name="Guenther G."/>
            <person name="Rohde M."/>
            <person name="von der Ohe W."/>
            <person name="Steinert M."/>
        </authorList>
    </citation>
    <scope>NUCLEOTIDE SEQUENCE [LARGE SCALE GENOMIC DNA]</scope>
    <source>
        <strain evidence="2">Eric_III</strain>
    </source>
</reference>
<organism evidence="1 2">
    <name type="scientific">Paenibacillus larvae subsp. larvae</name>
    <dbReference type="NCBI Taxonomy" id="147375"/>
    <lineage>
        <taxon>Bacteria</taxon>
        <taxon>Bacillati</taxon>
        <taxon>Bacillota</taxon>
        <taxon>Bacilli</taxon>
        <taxon>Bacillales</taxon>
        <taxon>Paenibacillaceae</taxon>
        <taxon>Paenibacillus</taxon>
    </lineage>
</organism>
<dbReference type="Proteomes" id="UP000239833">
    <property type="component" value="Chromosome"/>
</dbReference>
<dbReference type="GeneID" id="70761325"/>
<proteinExistence type="predicted"/>
<gene>
    <name evidence="1" type="ORF">ERICIII_04743</name>
</gene>
<dbReference type="Gene3D" id="1.10.287.950">
    <property type="entry name" value="Methyl-accepting chemotaxis protein"/>
    <property type="match status" value="1"/>
</dbReference>
<dbReference type="SUPFAM" id="SSF58104">
    <property type="entry name" value="Methyl-accepting chemotaxis protein (MCP) signaling domain"/>
    <property type="match status" value="1"/>
</dbReference>
<evidence type="ECO:0000313" key="2">
    <source>
        <dbReference type="Proteomes" id="UP000239833"/>
    </source>
</evidence>
<sequence length="115" mass="11944">MEDVSKSSDRVLKTTEIVSSGVDRAQSSNNRIGSSIRQIAEAPIPTLPGPEVAISMNDMAQGIVKIAETASMVSEAAQEAAGQAENGTTVVEQAVNQIGNIGVGTDRVGTAIERY</sequence>
<dbReference type="EMBL" id="CP019655">
    <property type="protein sequence ID" value="AVF28748.1"/>
    <property type="molecule type" value="Genomic_DNA"/>
</dbReference>
<accession>A0A2L1U7A9</accession>
<dbReference type="AlphaFoldDB" id="A0A2L1U7A9"/>
<dbReference type="STRING" id="147375.BXP28_17155"/>
<dbReference type="RefSeq" id="WP_230460788.1">
    <property type="nucleotide sequence ID" value="NZ_CP019655.1"/>
</dbReference>
<protein>
    <submittedName>
        <fullName evidence="1">Uncharacterized protein</fullName>
    </submittedName>
</protein>